<dbReference type="SMART" id="SM00823">
    <property type="entry name" value="PKS_PP"/>
    <property type="match status" value="2"/>
</dbReference>
<dbReference type="FunFam" id="3.40.47.10:FF:000019">
    <property type="entry name" value="Polyketide synthase type I"/>
    <property type="match status" value="1"/>
</dbReference>
<evidence type="ECO:0000313" key="13">
    <source>
        <dbReference type="EMBL" id="BAQ03811.1"/>
    </source>
</evidence>
<dbReference type="SMART" id="SM00825">
    <property type="entry name" value="PKS_KS"/>
    <property type="match status" value="2"/>
</dbReference>
<dbReference type="InterPro" id="IPR057326">
    <property type="entry name" value="KR_dom"/>
</dbReference>
<feature type="domain" description="PKS/mFAS DH" evidence="12">
    <location>
        <begin position="1917"/>
        <end position="2198"/>
    </location>
</feature>
<evidence type="ECO:0000256" key="8">
    <source>
        <dbReference type="PROSITE-ProRule" id="PRU01363"/>
    </source>
</evidence>
<dbReference type="Pfam" id="PF13602">
    <property type="entry name" value="ADH_zinc_N_2"/>
    <property type="match status" value="1"/>
</dbReference>
<feature type="domain" description="Ketosynthase family 3 (KS3)" evidence="11">
    <location>
        <begin position="1016"/>
        <end position="1445"/>
    </location>
</feature>
<dbReference type="SUPFAM" id="SSF53901">
    <property type="entry name" value="Thiolase-like"/>
    <property type="match status" value="2"/>
</dbReference>
<dbReference type="GO" id="GO:0033068">
    <property type="term" value="P:macrolide biosynthetic process"/>
    <property type="evidence" value="ECO:0007669"/>
    <property type="project" value="UniProtKB-ARBA"/>
</dbReference>
<dbReference type="InterPro" id="IPR016036">
    <property type="entry name" value="Malonyl_transacylase_ACP-bd"/>
</dbReference>
<dbReference type="InterPro" id="IPR049900">
    <property type="entry name" value="PKS_mFAS_DH"/>
</dbReference>
<dbReference type="InterPro" id="IPR049552">
    <property type="entry name" value="PKS_DH_N"/>
</dbReference>
<dbReference type="SMART" id="SM01294">
    <property type="entry name" value="PKS_PP_betabranch"/>
    <property type="match status" value="1"/>
</dbReference>
<dbReference type="Gene3D" id="3.40.366.10">
    <property type="entry name" value="Malonyl-Coenzyme A Acyl Carrier Protein, domain 2"/>
    <property type="match status" value="2"/>
</dbReference>
<dbReference type="SUPFAM" id="SSF55048">
    <property type="entry name" value="Probable ACP-binding domain of malonyl-CoA ACP transacylase"/>
    <property type="match status" value="2"/>
</dbReference>
<dbReference type="InterPro" id="IPR014031">
    <property type="entry name" value="Ketoacyl_synth_C"/>
</dbReference>
<name>A0A0A8JCR0_STRLS</name>
<dbReference type="PROSITE" id="PS00012">
    <property type="entry name" value="PHOSPHOPANTETHEINE"/>
    <property type="match status" value="1"/>
</dbReference>
<evidence type="ECO:0000256" key="4">
    <source>
        <dbReference type="ARBA" id="ARBA00022679"/>
    </source>
</evidence>
<comment type="pathway">
    <text evidence="1">Antibiotic biosynthesis.</text>
</comment>
<dbReference type="InterPro" id="IPR016039">
    <property type="entry name" value="Thiolase-like"/>
</dbReference>
<dbReference type="InterPro" id="IPR020807">
    <property type="entry name" value="PKS_DH"/>
</dbReference>
<dbReference type="GO" id="GO:0016491">
    <property type="term" value="F:oxidoreductase activity"/>
    <property type="evidence" value="ECO:0007669"/>
    <property type="project" value="InterPro"/>
</dbReference>
<dbReference type="SMART" id="SM00827">
    <property type="entry name" value="PKS_AT"/>
    <property type="match status" value="2"/>
</dbReference>
<keyword evidence="4" id="KW-0808">Transferase</keyword>
<dbReference type="GO" id="GO:0008270">
    <property type="term" value="F:zinc ion binding"/>
    <property type="evidence" value="ECO:0007669"/>
    <property type="project" value="InterPro"/>
</dbReference>
<dbReference type="Pfam" id="PF08659">
    <property type="entry name" value="KR"/>
    <property type="match status" value="1"/>
</dbReference>
<dbReference type="InterPro" id="IPR049551">
    <property type="entry name" value="PKS_DH_C"/>
</dbReference>
<accession>A0A0A8JCR0</accession>
<dbReference type="SUPFAM" id="SSF51735">
    <property type="entry name" value="NAD(P)-binding Rossmann-fold domains"/>
    <property type="match status" value="3"/>
</dbReference>
<feature type="domain" description="Ketosynthase family 3 (KS3)" evidence="11">
    <location>
        <begin position="12"/>
        <end position="422"/>
    </location>
</feature>
<dbReference type="InterPro" id="IPR020841">
    <property type="entry name" value="PKS_Beta-ketoAc_synthase_dom"/>
</dbReference>
<dbReference type="Gene3D" id="3.40.50.11460">
    <property type="match status" value="1"/>
</dbReference>
<dbReference type="SUPFAM" id="SSF47336">
    <property type="entry name" value="ACP-like"/>
    <property type="match status" value="2"/>
</dbReference>
<reference evidence="13" key="1">
    <citation type="submission" date="2006-11" db="EMBL/GenBank/DDBJ databases">
        <title>PKS from Streptomyces lasaliensis.</title>
        <authorList>
            <person name="Oikawa H."/>
            <person name="Migita A."/>
            <person name="Tsuda M."/>
        </authorList>
    </citation>
    <scope>NUCLEOTIDE SEQUENCE</scope>
</reference>
<keyword evidence="7" id="KW-0012">Acyltransferase</keyword>
<dbReference type="InterPro" id="IPR042104">
    <property type="entry name" value="PKS_dehydratase_sf"/>
</dbReference>
<dbReference type="Pfam" id="PF16197">
    <property type="entry name" value="KAsynt_C_assoc"/>
    <property type="match status" value="2"/>
</dbReference>
<dbReference type="InterPro" id="IPR014030">
    <property type="entry name" value="Ketoacyl_synth_N"/>
</dbReference>
<keyword evidence="2" id="KW-0596">Phosphopantetheine</keyword>
<dbReference type="Gene3D" id="3.40.50.720">
    <property type="entry name" value="NAD(P)-binding Rossmann-like Domain"/>
    <property type="match status" value="1"/>
</dbReference>
<dbReference type="Gene3D" id="3.40.47.10">
    <property type="match status" value="2"/>
</dbReference>
<feature type="active site" description="Proton acceptor; for dehydratase activity" evidence="8">
    <location>
        <position position="1949"/>
    </location>
</feature>
<dbReference type="SMART" id="SM00826">
    <property type="entry name" value="PKS_DH"/>
    <property type="match status" value="1"/>
</dbReference>
<dbReference type="PANTHER" id="PTHR43775">
    <property type="entry name" value="FATTY ACID SYNTHASE"/>
    <property type="match status" value="1"/>
</dbReference>
<dbReference type="SUPFAM" id="SSF50129">
    <property type="entry name" value="GroES-like"/>
    <property type="match status" value="1"/>
</dbReference>
<evidence type="ECO:0000256" key="6">
    <source>
        <dbReference type="ARBA" id="ARBA00023268"/>
    </source>
</evidence>
<dbReference type="InterPro" id="IPR006162">
    <property type="entry name" value="Ppantetheine_attach_site"/>
</dbReference>
<evidence type="ECO:0000256" key="2">
    <source>
        <dbReference type="ARBA" id="ARBA00022450"/>
    </source>
</evidence>
<dbReference type="PROSITE" id="PS52019">
    <property type="entry name" value="PKS_MFAS_DH"/>
    <property type="match status" value="1"/>
</dbReference>
<dbReference type="Pfam" id="PF22953">
    <property type="entry name" value="SpnB_Rossmann"/>
    <property type="match status" value="1"/>
</dbReference>
<dbReference type="FunFam" id="3.40.50.720:FF:000209">
    <property type="entry name" value="Polyketide synthase Pks12"/>
    <property type="match status" value="1"/>
</dbReference>
<feature type="domain" description="Carrier" evidence="10">
    <location>
        <begin position="2989"/>
        <end position="3064"/>
    </location>
</feature>
<dbReference type="InterPro" id="IPR036736">
    <property type="entry name" value="ACP-like_sf"/>
</dbReference>
<dbReference type="EMBL" id="AB284188">
    <property type="protein sequence ID" value="BAQ03811.1"/>
    <property type="molecule type" value="Genomic_DNA"/>
</dbReference>
<dbReference type="InterPro" id="IPR020843">
    <property type="entry name" value="ER"/>
</dbReference>
<protein>
    <submittedName>
        <fullName evidence="13">Putative modular polyketide synthase</fullName>
    </submittedName>
</protein>
<dbReference type="InterPro" id="IPR050091">
    <property type="entry name" value="PKS_NRPS_Biosynth_Enz"/>
</dbReference>
<feature type="region of interest" description="C-terminal hotdog fold" evidence="8">
    <location>
        <begin position="2059"/>
        <end position="2198"/>
    </location>
</feature>
<dbReference type="GO" id="GO:0031177">
    <property type="term" value="F:phosphopantetheine binding"/>
    <property type="evidence" value="ECO:0007669"/>
    <property type="project" value="InterPro"/>
</dbReference>
<organism evidence="13">
    <name type="scientific">Streptomyces lasalocidi</name>
    <name type="common">Streptomyces lasaliensis</name>
    <dbReference type="NCBI Taxonomy" id="324833"/>
    <lineage>
        <taxon>Bacteria</taxon>
        <taxon>Bacillati</taxon>
        <taxon>Actinomycetota</taxon>
        <taxon>Actinomycetes</taxon>
        <taxon>Kitasatosporales</taxon>
        <taxon>Streptomycetaceae</taxon>
        <taxon>Streptomyces</taxon>
    </lineage>
</organism>
<sequence>MTRGNVLTEVCRHQVAIIGIAARFPDSTGPQELWTLLRDGADATRPRATHRPFGPERGGFVAGVDEFDPEFFDITPREAAAMDPQQRLALELAWHGLEDAGIVLPPHASTGMGVFLGVMAADYADLVAMAGAPGISRHTLTGTARAIVANRISHRLRLDGPSITVDTGQSSSLVAVHLACESLRRGESQVALAGGIHLNVSPLSSAVVEAAGALSPDGKCHVFDERANGYVRGEGGGLVVLKPLDRALADGDHVYAVIEGSATATGSGDGGLTVPSADVQTRTITEALHNARIDPSQVQYVELHGTGTRVGDPIEARALASVFASSRPLASPLAVGSIKTNIGHLEGAAGIAGLIKTALCINRRELVPSLNFEHPNPQIPLDEWGLRVVTDNEPWPTTESALTAGVTSLGIGGNCCHVVLTAGPSADAPRPEPRVTPPVVPVVVSGKSADALAGQAEELRSHLLNRPELDVVDVAFSAVVSRAQFDERAVVTAADRDGLLAGLAALAAGQPGGGVVTGRPVSGRTGFLFTGQGAQRAGMGAELAAAYPVFAHALDEVCAELDVRLGRSLRELLFAAEGSPEAGLLDRTEFTQAALFAVEVALFRLLESLGIRPDVVVGHSVGELACAHVAGVLSLEDACALVGARGRLMGALPAGGGMVAVQATEAEVVVSLAGFEGRVSVAAVNGPSAVVVSGELDALEEWLPQWQQVGRKTTRLKVSHAFHSPLMEPMLDEFRAVAEGLTFHEPRIPVVSNVTGGLVSSELTDPSYWVAHVRAAVRFADGVRTLADEGVTRFVEVGPDAVLTPAARQTLDSLDGRSAVFLPVLKARVPEAEAYAGFLGHAHVAGIAVNWADFYAGSGARRVELPTYAFQRQRYWLSESGEAADPVAVRAEPAESETTGTGPGASALEQRLAGVPEAEREQAVLDLVLAQVAAVIGKPSGAGIDPSRVFKNLGFDSLAGVELCDRLKEATGLHLPTSLVFDHPTSAAIARLLLAEVEGSDRAAKPGPRSQRAHADEPLAIVGMACRYPGGVASPEELWRLVAEGRDAVSGLPTDRGWDLERLYDPDPERVGTIYMRGGSFLNGIGEFDAGFFGISPREATAMDPQQRLLLEAAWEALENAGIDPTSLRGTDTGVFAGVMPMDYGTSPDFGGSMPPEAEGLRLTGTTSSVVSGRIAYSLGFEGPAVTVDTACSSSLVAVHMATQALRSGECSLALVGGVTVMAGPFLLQEFSRQRGLAPDGRCKSYAAGADGTGFSDGLGLLVVERLSDARRNGHRVLAVIRGSAVNQDGASNGLTAPNGPSQERVIRQALANAGLSPADVDAVEGHGTGTRLGDPIEAQALLATYGQERVNGPLRLGSIKSNIGHTSAAAGVAGVIKMVKAMQHGVLPRTLNVDEPSPHIDWSAGDVALLTEPHEWPVRVERPRRAGVSSFGVSGTNAHLILEEAPEAEVPAAEVAVIRPPVVPVVVSGKSADALAGQAERLRSHLLARGELDVVDVAFSALASRAQFDERAVVTAKDLDGLLAGLAAVAARQPAAGVLSGRPVSGKTGFLFTGQGAQRAGMGAELASAYPVFAHALDEVCAELDVRLGRSLRELLFAAEGSPEAGLLDRTEFTQAALFAVEVALFRLLESLGIRPDVLVGHSVGELACAHVAGVLSLEDACALVAARGRLMGALPAGGGMVAVQATEAEVVVSLAGFEGRVSVAAVNGPSAVVVSGELGALEEWLPRWQQVGRKTTRLKVSHAFHSPLMEPMLDEFRAVAEGLTYSEPRIAVVSNVTGSLVSSELTDPGYWVSHVREAVRFADGVRALADEGVTCFVEVGPDAVLTALAQQTLDAEDAVFAPVLKARVSEAEAFAAFLGRAHVAGLPVDWDAFYADTGAQRVELPTYAFQRERYWLSPNAGSADPAAAGLQPVEHPILSAAVPVGDRDEWVFTGRISEDGAPWVRDHVVFGAVLLPGTALVELAAAAGRQVGSPVVEELVLEAPLVLDEGTAVRVQVTVGAGDDEGRREVAVYSRPAGDGDSLEQVVCHARGALGLGLGEGTEAVVEWPEQWPPAGARRLATDDLYVRLADLGYAYGPAFQGVEAAWRDGDVVYTEIALPDELVEHGRGFGIHPALFDAALHGGLEGLAGGDEAVTQLPFSWSGVRLTASGGSRVRVRITPVDAGALRIDLVDDHGAAVGGVERLAFRPAERAKLRGRRSPAHDSLFQIEWSAVTGTLDPGGHRIVALGDLPLAVPRFASLDALEHAVAGGAAVPDAVVVQVHGAETADTCSAARTVVADTLALVQRWLASTWLEDSRLVIVTRGGVAVGDDAPEPALAPVWGLVRCAQSEHPERFILVDVDDTVGEAEWSAVLSSGESEVAVRGGRVLVPRLVRGRQTAALPEGAWRLSIERPGSLDGLEIVPSAADRALLPGEVRIGVRAAGLNFRDVLIALGTYPGEAPLGSEAAGVVLEVGDETYGLRPGDRVMGLVPDGFGSVAITDSRMVVPMPGHWSFTEAASVPLVFLTAYYGLVDLAGLRRGERLLVHAAAGGVGMAAVQLARHWGVEVLATASEPKWDAVRALGVAGERIGSSRDLSFREKFLDVTGGAGVDVVLNALAGEFIDASLDLLPRGGRFVEMGKADLRDAQQVAQDRPGVHYRSYDLFEAGPDRIQEMLSEIVSLFEQGVLEHAPVRTWDVRRGAEAFRFLREGRNTGKVVLTVPAPLDQDGTVLITGGTGGLGAVFAEHLVRRYGVKHLLLVSRRGPAADGAGELLARLGALGAKVRVESCDVADRDQLGQLIRTLEQPLTVVVHTAGVLDDGVIESLTPEQIERVMRPKLDAALHLHELTADMELSAFVLFSSVAALIGSPGQANYAAANATLDALAAQRRAMGLPGTSLAWGLWSEARSMGGTLDEGSRARWARMGIEPLSNDLGVELYDAAQLLDMAVQVPVRLNSAALRDSSRAGTLPALLRGLVREPARQRTEPTGGGTLAEQLVRVPEADRTQVVRELVRTHVAAVLGHAAASMIDTDSSFKELGLDSLAAVELRNRLTKATGLRLPTTLVFDHPTPAAVAGLLHDRVGGRQDDRPSPMDEALRQMEALLASGDESELAAFELRLRSLGNRLRSVLGAMGGTGGGRDDTLVEDVDDLEGVSDDEIFELIDKEIGLA</sequence>
<dbReference type="InterPro" id="IPR020806">
    <property type="entry name" value="PKS_PP-bd"/>
</dbReference>
<dbReference type="SMART" id="SM00822">
    <property type="entry name" value="PKS_KR"/>
    <property type="match status" value="1"/>
</dbReference>
<evidence type="ECO:0000256" key="5">
    <source>
        <dbReference type="ARBA" id="ARBA00023194"/>
    </source>
</evidence>
<dbReference type="FunFam" id="1.10.1200.10:FF:000007">
    <property type="entry name" value="Probable polyketide synthase pks17"/>
    <property type="match status" value="2"/>
</dbReference>
<dbReference type="PANTHER" id="PTHR43775:SF51">
    <property type="entry name" value="INACTIVE PHENOLPHTHIOCEROL SYNTHESIS POLYKETIDE SYNTHASE TYPE I PKS1-RELATED"/>
    <property type="match status" value="1"/>
</dbReference>
<dbReference type="Pfam" id="PF08240">
    <property type="entry name" value="ADH_N"/>
    <property type="match status" value="1"/>
</dbReference>
<dbReference type="PROSITE" id="PS01162">
    <property type="entry name" value="QOR_ZETA_CRYSTAL"/>
    <property type="match status" value="1"/>
</dbReference>
<dbReference type="Pfam" id="PF00698">
    <property type="entry name" value="Acyl_transf_1"/>
    <property type="match status" value="2"/>
</dbReference>
<dbReference type="CDD" id="cd05195">
    <property type="entry name" value="enoyl_red"/>
    <property type="match status" value="1"/>
</dbReference>
<keyword evidence="6" id="KW-0511">Multifunctional enzyme</keyword>
<evidence type="ECO:0000256" key="7">
    <source>
        <dbReference type="ARBA" id="ARBA00023315"/>
    </source>
</evidence>
<dbReference type="GO" id="GO:0004312">
    <property type="term" value="F:fatty acid synthase activity"/>
    <property type="evidence" value="ECO:0007669"/>
    <property type="project" value="TreeGrafter"/>
</dbReference>
<dbReference type="Gene3D" id="3.10.129.110">
    <property type="entry name" value="Polyketide synthase dehydratase"/>
    <property type="match status" value="1"/>
</dbReference>
<dbReference type="PROSITE" id="PS00606">
    <property type="entry name" value="KS3_1"/>
    <property type="match status" value="1"/>
</dbReference>
<evidence type="ECO:0000259" key="10">
    <source>
        <dbReference type="PROSITE" id="PS50075"/>
    </source>
</evidence>
<dbReference type="Gene3D" id="1.10.1200.10">
    <property type="entry name" value="ACP-like"/>
    <property type="match status" value="2"/>
</dbReference>
<dbReference type="GO" id="GO:0004315">
    <property type="term" value="F:3-oxoacyl-[acyl-carrier-protein] synthase activity"/>
    <property type="evidence" value="ECO:0007669"/>
    <property type="project" value="InterPro"/>
</dbReference>
<dbReference type="CDD" id="cd08956">
    <property type="entry name" value="KR_3_FAS_SDR_x"/>
    <property type="match status" value="1"/>
</dbReference>
<dbReference type="InterPro" id="IPR036291">
    <property type="entry name" value="NAD(P)-bd_dom_sf"/>
</dbReference>
<dbReference type="PROSITE" id="PS52004">
    <property type="entry name" value="KS3_2"/>
    <property type="match status" value="2"/>
</dbReference>
<dbReference type="InterPro" id="IPR032821">
    <property type="entry name" value="PKS_assoc"/>
</dbReference>
<dbReference type="Gene3D" id="3.90.180.10">
    <property type="entry name" value="Medium-chain alcohol dehydrogenases, catalytic domain"/>
    <property type="match status" value="1"/>
</dbReference>
<evidence type="ECO:0000259" key="12">
    <source>
        <dbReference type="PROSITE" id="PS52019"/>
    </source>
</evidence>
<dbReference type="PROSITE" id="PS50075">
    <property type="entry name" value="CARRIER"/>
    <property type="match status" value="2"/>
</dbReference>
<feature type="region of interest" description="N-terminal hotdog fold" evidence="8">
    <location>
        <begin position="1917"/>
        <end position="2043"/>
    </location>
</feature>
<evidence type="ECO:0000256" key="3">
    <source>
        <dbReference type="ARBA" id="ARBA00022553"/>
    </source>
</evidence>
<proteinExistence type="predicted"/>
<dbReference type="InterPro" id="IPR011032">
    <property type="entry name" value="GroES-like_sf"/>
</dbReference>
<dbReference type="CDD" id="cd00833">
    <property type="entry name" value="PKS"/>
    <property type="match status" value="2"/>
</dbReference>
<dbReference type="InterPro" id="IPR014043">
    <property type="entry name" value="Acyl_transferase_dom"/>
</dbReference>
<dbReference type="Gene3D" id="3.30.70.3290">
    <property type="match status" value="2"/>
</dbReference>
<dbReference type="InterPro" id="IPR009081">
    <property type="entry name" value="PP-bd_ACP"/>
</dbReference>
<dbReference type="InterPro" id="IPR002364">
    <property type="entry name" value="Quin_OxRdtase/zeta-crystal_CS"/>
</dbReference>
<feature type="region of interest" description="Disordered" evidence="9">
    <location>
        <begin position="887"/>
        <end position="906"/>
    </location>
</feature>
<evidence type="ECO:0000259" key="11">
    <source>
        <dbReference type="PROSITE" id="PS52004"/>
    </source>
</evidence>
<dbReference type="InterPro" id="IPR016035">
    <property type="entry name" value="Acyl_Trfase/lysoPLipase"/>
</dbReference>
<dbReference type="SMART" id="SM00829">
    <property type="entry name" value="PKS_ER"/>
    <property type="match status" value="1"/>
</dbReference>
<dbReference type="InterPro" id="IPR001227">
    <property type="entry name" value="Ac_transferase_dom_sf"/>
</dbReference>
<gene>
    <name evidence="13" type="primary">yup2</name>
</gene>
<evidence type="ECO:0000256" key="9">
    <source>
        <dbReference type="SAM" id="MobiDB-lite"/>
    </source>
</evidence>
<dbReference type="InterPro" id="IPR013968">
    <property type="entry name" value="PKS_KR"/>
</dbReference>
<feature type="domain" description="Carrier" evidence="10">
    <location>
        <begin position="922"/>
        <end position="997"/>
    </location>
</feature>
<dbReference type="InterPro" id="IPR055123">
    <property type="entry name" value="SpnB-like_Rossmann"/>
</dbReference>
<dbReference type="SUPFAM" id="SSF52151">
    <property type="entry name" value="FabD/lysophospholipase-like"/>
    <property type="match status" value="2"/>
</dbReference>
<dbReference type="Pfam" id="PF14765">
    <property type="entry name" value="PS-DH"/>
    <property type="match status" value="1"/>
</dbReference>
<feature type="active site" description="Proton donor; for dehydratase activity" evidence="8">
    <location>
        <position position="2120"/>
    </location>
</feature>
<keyword evidence="3" id="KW-0597">Phosphoprotein</keyword>
<evidence type="ECO:0000256" key="1">
    <source>
        <dbReference type="ARBA" id="ARBA00004792"/>
    </source>
</evidence>
<dbReference type="FunFam" id="3.90.180.10:FF:000032">
    <property type="entry name" value="Probable polyketide synthase pks1"/>
    <property type="match status" value="1"/>
</dbReference>
<dbReference type="Pfam" id="PF00109">
    <property type="entry name" value="ketoacyl-synt"/>
    <property type="match status" value="2"/>
</dbReference>
<dbReference type="InterPro" id="IPR018201">
    <property type="entry name" value="Ketoacyl_synth_AS"/>
</dbReference>
<dbReference type="GO" id="GO:0006633">
    <property type="term" value="P:fatty acid biosynthetic process"/>
    <property type="evidence" value="ECO:0007669"/>
    <property type="project" value="InterPro"/>
</dbReference>
<dbReference type="FunFam" id="3.40.366.10:FF:000002">
    <property type="entry name" value="Probable polyketide synthase 2"/>
    <property type="match status" value="2"/>
</dbReference>
<dbReference type="InterPro" id="IPR013154">
    <property type="entry name" value="ADH-like_N"/>
</dbReference>
<dbReference type="Pfam" id="PF00550">
    <property type="entry name" value="PP-binding"/>
    <property type="match status" value="2"/>
</dbReference>
<keyword evidence="5" id="KW-0045">Antibiotic biosynthesis</keyword>
<dbReference type="Pfam" id="PF21089">
    <property type="entry name" value="PKS_DH_N"/>
    <property type="match status" value="1"/>
</dbReference>
<dbReference type="Pfam" id="PF02801">
    <property type="entry name" value="Ketoacyl-synt_C"/>
    <property type="match status" value="2"/>
</dbReference>